<dbReference type="RefSeq" id="WP_114845769.1">
    <property type="nucleotide sequence ID" value="NZ_JBHSPE010000020.1"/>
</dbReference>
<protein>
    <submittedName>
        <fullName evidence="1">Uncharacterized protein</fullName>
    </submittedName>
</protein>
<evidence type="ECO:0000313" key="2">
    <source>
        <dbReference type="Proteomes" id="UP000253782"/>
    </source>
</evidence>
<comment type="caution">
    <text evidence="1">The sequence shown here is derived from an EMBL/GenBank/DDBJ whole genome shotgun (WGS) entry which is preliminary data.</text>
</comment>
<sequence length="150" mass="16118">MNSIGVRKAALAMASMHPADRRWMLARMPPAWRAALNPLLKEAQRFATMDISLLKSALSSEETSSPVEVPTPDVLIAVLDGLGSTWVARLLMAAAADHAEIYLATCAKQRAESIRREMAGLPATFPAALADAMARYLSDAGRKVSMVKAP</sequence>
<dbReference type="SUPFAM" id="SSF158791">
    <property type="entry name" value="MgtE N-terminal domain-like"/>
    <property type="match status" value="1"/>
</dbReference>
<dbReference type="Proteomes" id="UP000253782">
    <property type="component" value="Unassembled WGS sequence"/>
</dbReference>
<keyword evidence="2" id="KW-1185">Reference proteome</keyword>
<dbReference type="AlphaFoldDB" id="A0A369ULG9"/>
<evidence type="ECO:0000313" key="1">
    <source>
        <dbReference type="EMBL" id="RDD81426.1"/>
    </source>
</evidence>
<proteinExistence type="predicted"/>
<gene>
    <name evidence="1" type="ORF">DVJ77_11985</name>
</gene>
<name>A0A369ULG9_9GAMM</name>
<dbReference type="EMBL" id="QQAH01000010">
    <property type="protein sequence ID" value="RDD81426.1"/>
    <property type="molecule type" value="Genomic_DNA"/>
</dbReference>
<reference evidence="1 2" key="1">
    <citation type="submission" date="2018-07" db="EMBL/GenBank/DDBJ databases">
        <title>Dyella tabacisoli L4-6T, whole genome shotgun sequence.</title>
        <authorList>
            <person name="Zhou X.-K."/>
            <person name="Li W.-J."/>
            <person name="Duan Y.-Q."/>
        </authorList>
    </citation>
    <scope>NUCLEOTIDE SEQUENCE [LARGE SCALE GENOMIC DNA]</scope>
    <source>
        <strain evidence="1 2">L4-6</strain>
    </source>
</reference>
<dbReference type="OrthoDB" id="5955269at2"/>
<accession>A0A369ULG9</accession>
<organism evidence="1 2">
    <name type="scientific">Dyella tabacisoli</name>
    <dbReference type="NCBI Taxonomy" id="2282381"/>
    <lineage>
        <taxon>Bacteria</taxon>
        <taxon>Pseudomonadati</taxon>
        <taxon>Pseudomonadota</taxon>
        <taxon>Gammaproteobacteria</taxon>
        <taxon>Lysobacterales</taxon>
        <taxon>Rhodanobacteraceae</taxon>
        <taxon>Dyella</taxon>
    </lineage>
</organism>